<dbReference type="GO" id="GO:0016020">
    <property type="term" value="C:membrane"/>
    <property type="evidence" value="ECO:0007669"/>
    <property type="project" value="TreeGrafter"/>
</dbReference>
<sequence length="417" mass="45445">MGLGDDTRGGETPLLRDPAGLNLNVTSVGGGRAADIENRPGKKRNEPPLPRQRRSPAGHYAVRRAVFATAGLLYGAHVTFPGTSGRTVVVDRGGRPGSLSTGWRSTMGISFLWKAAAMVERHRTRVLAVSCAGLFGVNFTFHLIPEQTFRPIYQAWISGIEMKLSENMQSFFCGVLHEARVKAANRYRAFATSVFPPLGAGLPWLPAGCVVGIPASFSYTGSDEQRVQKHSIVIEGKKVPWESEEGEALKRALTLSLEAQKFAVAREVMYLESGGPLIRAAVAPVCLAGTYITGVAIKQLLGIYSKRAFFRGFYNISVAAVGLVVYCLLFDSVSQAVEYSADRKAATISTDYARGGVEFYDKILSQNKIRRTLMGEKGKKIYSPSGNVMPKYGIRTKHAPLTSRRNLIINILNMPQV</sequence>
<reference evidence="6" key="1">
    <citation type="journal article" date="2023" name="DNA Res.">
        <title>Chromosome-level genome assembly of Phrynocephalus forsythii using third-generation DNA sequencing and Hi-C analysis.</title>
        <authorList>
            <person name="Qi Y."/>
            <person name="Zhao W."/>
            <person name="Zhao Y."/>
            <person name="Niu C."/>
            <person name="Cao S."/>
            <person name="Zhang Y."/>
        </authorList>
    </citation>
    <scope>NUCLEOTIDE SEQUENCE</scope>
    <source>
        <tissue evidence="6">Muscle</tissue>
    </source>
</reference>
<feature type="transmembrane region" description="Helical" evidence="5">
    <location>
        <begin position="313"/>
        <end position="333"/>
    </location>
</feature>
<feature type="compositionally biased region" description="Basic and acidic residues" evidence="4">
    <location>
        <begin position="34"/>
        <end position="46"/>
    </location>
</feature>
<keyword evidence="5" id="KW-0472">Membrane</keyword>
<gene>
    <name evidence="6" type="ORF">JRQ81_001863</name>
</gene>
<keyword evidence="5" id="KW-0812">Transmembrane</keyword>
<protein>
    <recommendedName>
        <fullName evidence="3">Transmembrane protein 177</fullName>
    </recommendedName>
</protein>
<evidence type="ECO:0000256" key="5">
    <source>
        <dbReference type="SAM" id="Phobius"/>
    </source>
</evidence>
<comment type="similarity">
    <text evidence="2">Belongs to the TMEM177 family.</text>
</comment>
<dbReference type="PANTHER" id="PTHR21824:SF4">
    <property type="entry name" value="TRANSMEMBRANE PROTEIN 177"/>
    <property type="match status" value="1"/>
</dbReference>
<comment type="caution">
    <text evidence="6">The sequence shown here is derived from an EMBL/GenBank/DDBJ whole genome shotgun (WGS) entry which is preliminary data.</text>
</comment>
<evidence type="ECO:0000313" key="6">
    <source>
        <dbReference type="EMBL" id="KAJ7345913.1"/>
    </source>
</evidence>
<dbReference type="InterPro" id="IPR026620">
    <property type="entry name" value="TMEM177"/>
</dbReference>
<dbReference type="EMBL" id="JAPFRF010000001">
    <property type="protein sequence ID" value="KAJ7345913.1"/>
    <property type="molecule type" value="Genomic_DNA"/>
</dbReference>
<dbReference type="AlphaFoldDB" id="A0A9Q0YDV2"/>
<proteinExistence type="inferred from homology"/>
<keyword evidence="5" id="KW-1133">Transmembrane helix</keyword>
<dbReference type="PANTHER" id="PTHR21824">
    <property type="entry name" value="TRANSMEMBRANE PROTEIN 177"/>
    <property type="match status" value="1"/>
</dbReference>
<name>A0A9Q0YDV2_9SAUR</name>
<dbReference type="Proteomes" id="UP001142489">
    <property type="component" value="Unassembled WGS sequence"/>
</dbReference>
<dbReference type="OrthoDB" id="110174at2759"/>
<organism evidence="6 7">
    <name type="scientific">Phrynocephalus forsythii</name>
    <dbReference type="NCBI Taxonomy" id="171643"/>
    <lineage>
        <taxon>Eukaryota</taxon>
        <taxon>Metazoa</taxon>
        <taxon>Chordata</taxon>
        <taxon>Craniata</taxon>
        <taxon>Vertebrata</taxon>
        <taxon>Euteleostomi</taxon>
        <taxon>Lepidosauria</taxon>
        <taxon>Squamata</taxon>
        <taxon>Bifurcata</taxon>
        <taxon>Unidentata</taxon>
        <taxon>Episquamata</taxon>
        <taxon>Toxicofera</taxon>
        <taxon>Iguania</taxon>
        <taxon>Acrodonta</taxon>
        <taxon>Agamidae</taxon>
        <taxon>Agaminae</taxon>
        <taxon>Phrynocephalus</taxon>
    </lineage>
</organism>
<evidence type="ECO:0000256" key="3">
    <source>
        <dbReference type="ARBA" id="ARBA00014595"/>
    </source>
</evidence>
<evidence type="ECO:0000256" key="1">
    <source>
        <dbReference type="ARBA" id="ARBA00003998"/>
    </source>
</evidence>
<evidence type="ECO:0000256" key="4">
    <source>
        <dbReference type="SAM" id="MobiDB-lite"/>
    </source>
</evidence>
<accession>A0A9Q0YDV2</accession>
<keyword evidence="7" id="KW-1185">Reference proteome</keyword>
<comment type="function">
    <text evidence="1">Plays a role in the early steps of cytochrome c oxidase subunit II (MT-CO2/COX2) maturation and is required for the stabilization of COX20 and the newly synthesized MT-CO2/COX2 protein.</text>
</comment>
<feature type="region of interest" description="Disordered" evidence="4">
    <location>
        <begin position="1"/>
        <end position="56"/>
    </location>
</feature>
<evidence type="ECO:0000313" key="7">
    <source>
        <dbReference type="Proteomes" id="UP001142489"/>
    </source>
</evidence>
<evidence type="ECO:0000256" key="2">
    <source>
        <dbReference type="ARBA" id="ARBA00005794"/>
    </source>
</evidence>